<dbReference type="Proteomes" id="UP000295632">
    <property type="component" value="Unassembled WGS sequence"/>
</dbReference>
<dbReference type="OrthoDB" id="9789350at2"/>
<dbReference type="InterPro" id="IPR009097">
    <property type="entry name" value="Cyclic_Pdiesterase"/>
</dbReference>
<proteinExistence type="inferred from homology"/>
<dbReference type="HAMAP" id="MF_01940">
    <property type="entry name" value="RNA_CPDase"/>
    <property type="match status" value="1"/>
</dbReference>
<comment type="function">
    <text evidence="2">Hydrolyzes RNA 2',3'-cyclic phosphodiester to an RNA 2'-phosphomonoester.</text>
</comment>
<dbReference type="EMBL" id="SNYJ01000008">
    <property type="protein sequence ID" value="TDQ39062.1"/>
    <property type="molecule type" value="Genomic_DNA"/>
</dbReference>
<dbReference type="NCBIfam" id="TIGR02258">
    <property type="entry name" value="2_5_ligase"/>
    <property type="match status" value="1"/>
</dbReference>
<comment type="similarity">
    <text evidence="2">Belongs to the 2H phosphoesterase superfamily. ThpR family.</text>
</comment>
<feature type="short sequence motif" description="HXTX 2" evidence="2">
    <location>
        <begin position="128"/>
        <end position="131"/>
    </location>
</feature>
<evidence type="ECO:0000256" key="1">
    <source>
        <dbReference type="ARBA" id="ARBA00022801"/>
    </source>
</evidence>
<dbReference type="AlphaFoldDB" id="A0A4R6U1C5"/>
<dbReference type="Gene3D" id="3.90.1140.10">
    <property type="entry name" value="Cyclic phosphodiesterase"/>
    <property type="match status" value="1"/>
</dbReference>
<feature type="short sequence motif" description="HXTX 1" evidence="2">
    <location>
        <begin position="42"/>
        <end position="45"/>
    </location>
</feature>
<reference evidence="3 4" key="1">
    <citation type="submission" date="2019-03" db="EMBL/GenBank/DDBJ databases">
        <title>Genomic Encyclopedia of Type Strains, Phase IV (KMG-IV): sequencing the most valuable type-strain genomes for metagenomic binning, comparative biology and taxonomic classification.</title>
        <authorList>
            <person name="Goeker M."/>
        </authorList>
    </citation>
    <scope>NUCLEOTIDE SEQUENCE [LARGE SCALE GENOMIC DNA]</scope>
    <source>
        <strain evidence="3 4">DSM 28697</strain>
    </source>
</reference>
<keyword evidence="3" id="KW-0436">Ligase</keyword>
<comment type="caution">
    <text evidence="3">The sequence shown here is derived from an EMBL/GenBank/DDBJ whole genome shotgun (WGS) entry which is preliminary data.</text>
</comment>
<organism evidence="3 4">
    <name type="scientific">Aureibacillus halotolerans</name>
    <dbReference type="NCBI Taxonomy" id="1508390"/>
    <lineage>
        <taxon>Bacteria</taxon>
        <taxon>Bacillati</taxon>
        <taxon>Bacillota</taxon>
        <taxon>Bacilli</taxon>
        <taxon>Bacillales</taxon>
        <taxon>Bacillaceae</taxon>
        <taxon>Aureibacillus</taxon>
    </lineage>
</organism>
<sequence length="195" mass="22295">MAAHYFIGAKIPTSFYEPLRSLQQHLASHAVMKQWTHEEDFHLTFAFLGSVSLEKLDEINDALLSVSQLNSSVCMHWTTIASFGKEKQPRVVYAGVEKTGPLLRLHAAIEKALQKTGRTPEKRTFTPHVTLAKRWADQTQQVESDFLGKPIHLPSWSLEKITIFEIKPLFLPKYHVLNDLPLQKIGTSYEMLNRE</sequence>
<evidence type="ECO:0000313" key="3">
    <source>
        <dbReference type="EMBL" id="TDQ39062.1"/>
    </source>
</evidence>
<dbReference type="Pfam" id="PF13563">
    <property type="entry name" value="2_5_RNA_ligase2"/>
    <property type="match status" value="1"/>
</dbReference>
<feature type="active site" description="Proton acceptor" evidence="2">
    <location>
        <position position="128"/>
    </location>
</feature>
<comment type="catalytic activity">
    <reaction evidence="2">
        <text>a 3'-end 2',3'-cyclophospho-ribonucleotide-RNA + H2O = a 3'-end 2'-phospho-ribonucleotide-RNA + H(+)</text>
        <dbReference type="Rhea" id="RHEA:11828"/>
        <dbReference type="Rhea" id="RHEA-COMP:10464"/>
        <dbReference type="Rhea" id="RHEA-COMP:17353"/>
        <dbReference type="ChEBI" id="CHEBI:15377"/>
        <dbReference type="ChEBI" id="CHEBI:15378"/>
        <dbReference type="ChEBI" id="CHEBI:83064"/>
        <dbReference type="ChEBI" id="CHEBI:173113"/>
        <dbReference type="EC" id="3.1.4.58"/>
    </reaction>
</comment>
<dbReference type="PANTHER" id="PTHR35561">
    <property type="entry name" value="RNA 2',3'-CYCLIC PHOSPHODIESTERASE"/>
    <property type="match status" value="1"/>
</dbReference>
<dbReference type="InterPro" id="IPR004175">
    <property type="entry name" value="RNA_CPDase"/>
</dbReference>
<dbReference type="GO" id="GO:0008664">
    <property type="term" value="F:RNA 2',3'-cyclic 3'-phosphodiesterase activity"/>
    <property type="evidence" value="ECO:0007669"/>
    <property type="project" value="UniProtKB-EC"/>
</dbReference>
<evidence type="ECO:0000256" key="2">
    <source>
        <dbReference type="HAMAP-Rule" id="MF_01940"/>
    </source>
</evidence>
<keyword evidence="4" id="KW-1185">Reference proteome</keyword>
<dbReference type="GO" id="GO:0004113">
    <property type="term" value="F:2',3'-cyclic-nucleotide 3'-phosphodiesterase activity"/>
    <property type="evidence" value="ECO:0007669"/>
    <property type="project" value="InterPro"/>
</dbReference>
<dbReference type="RefSeq" id="WP_133580509.1">
    <property type="nucleotide sequence ID" value="NZ_SNYJ01000008.1"/>
</dbReference>
<dbReference type="SUPFAM" id="SSF55144">
    <property type="entry name" value="LigT-like"/>
    <property type="match status" value="1"/>
</dbReference>
<dbReference type="EC" id="3.1.4.58" evidence="2"/>
<keyword evidence="1 2" id="KW-0378">Hydrolase</keyword>
<gene>
    <name evidence="3" type="ORF">EV213_1088</name>
</gene>
<name>A0A4R6U1C5_9BACI</name>
<evidence type="ECO:0000313" key="4">
    <source>
        <dbReference type="Proteomes" id="UP000295632"/>
    </source>
</evidence>
<accession>A0A4R6U1C5</accession>
<dbReference type="PANTHER" id="PTHR35561:SF1">
    <property type="entry name" value="RNA 2',3'-CYCLIC PHOSPHODIESTERASE"/>
    <property type="match status" value="1"/>
</dbReference>
<feature type="active site" description="Proton donor" evidence="2">
    <location>
        <position position="42"/>
    </location>
</feature>
<dbReference type="GO" id="GO:0016874">
    <property type="term" value="F:ligase activity"/>
    <property type="evidence" value="ECO:0007669"/>
    <property type="project" value="UniProtKB-KW"/>
</dbReference>
<protein>
    <recommendedName>
        <fullName evidence="2">RNA 2',3'-cyclic phosphodiesterase</fullName>
        <shortName evidence="2">RNA 2',3'-CPDase</shortName>
        <ecNumber evidence="2">3.1.4.58</ecNumber>
    </recommendedName>
</protein>